<dbReference type="Gene3D" id="2.20.110.10">
    <property type="entry name" value="Histone H3 K4-specific methyltransferase SET7/9 N-terminal domain"/>
    <property type="match status" value="2"/>
</dbReference>
<dbReference type="SUPFAM" id="SSF82185">
    <property type="entry name" value="Histone H3 K4-specific methyltransferase SET7/9 N-terminal domain"/>
    <property type="match status" value="1"/>
</dbReference>
<proteinExistence type="predicted"/>
<keyword evidence="2" id="KW-0175">Coiled coil</keyword>
<dbReference type="RefSeq" id="WP_173501086.1">
    <property type="nucleotide sequence ID" value="NZ_JABSOD010000008.1"/>
</dbReference>
<feature type="chain" id="PRO_5031174018" description="MORN repeat-containing protein" evidence="3">
    <location>
        <begin position="25"/>
        <end position="494"/>
    </location>
</feature>
<gene>
    <name evidence="4" type="ORF">HRH59_09775</name>
</gene>
<dbReference type="PANTHER" id="PTHR43215">
    <property type="entry name" value="RADIAL SPOKE HEAD 1 HOMOLOG"/>
    <property type="match status" value="1"/>
</dbReference>
<evidence type="ECO:0000256" key="3">
    <source>
        <dbReference type="SAM" id="SignalP"/>
    </source>
</evidence>
<feature type="coiled-coil region" evidence="2">
    <location>
        <begin position="401"/>
        <end position="442"/>
    </location>
</feature>
<evidence type="ECO:0000313" key="4">
    <source>
        <dbReference type="EMBL" id="NRQ42839.1"/>
    </source>
</evidence>
<dbReference type="PANTHER" id="PTHR43215:SF14">
    <property type="entry name" value="RADIAL SPOKE HEAD 1 HOMOLOG"/>
    <property type="match status" value="1"/>
</dbReference>
<dbReference type="AlphaFoldDB" id="A0A7Y5EHV6"/>
<dbReference type="Pfam" id="PF02493">
    <property type="entry name" value="MORN"/>
    <property type="match status" value="3"/>
</dbReference>
<dbReference type="InterPro" id="IPR003409">
    <property type="entry name" value="MORN"/>
</dbReference>
<comment type="caution">
    <text evidence="4">The sequence shown here is derived from an EMBL/GenBank/DDBJ whole genome shotgun (WGS) entry which is preliminary data.</text>
</comment>
<keyword evidence="3" id="KW-0732">Signal</keyword>
<dbReference type="EMBL" id="JABSOD010000008">
    <property type="protein sequence ID" value="NRQ42839.1"/>
    <property type="molecule type" value="Genomic_DNA"/>
</dbReference>
<evidence type="ECO:0000256" key="1">
    <source>
        <dbReference type="ARBA" id="ARBA00022737"/>
    </source>
</evidence>
<evidence type="ECO:0000256" key="2">
    <source>
        <dbReference type="SAM" id="Coils"/>
    </source>
</evidence>
<organism evidence="4 5">
    <name type="scientific">Rheinheimera lutimaris</name>
    <dbReference type="NCBI Taxonomy" id="2740584"/>
    <lineage>
        <taxon>Bacteria</taxon>
        <taxon>Pseudomonadati</taxon>
        <taxon>Pseudomonadota</taxon>
        <taxon>Gammaproteobacteria</taxon>
        <taxon>Chromatiales</taxon>
        <taxon>Chromatiaceae</taxon>
        <taxon>Rheinheimera</taxon>
    </lineage>
</organism>
<evidence type="ECO:0008006" key="6">
    <source>
        <dbReference type="Google" id="ProtNLM"/>
    </source>
</evidence>
<dbReference type="Proteomes" id="UP000523161">
    <property type="component" value="Unassembled WGS sequence"/>
</dbReference>
<sequence>MSDNRLKIVFCFFLFSILAGCASAPVGSRITKPIVTPKEGQAIVVVYRLDEGEDASYNYAFNVNGFEKIIYDGYYYVYEFYPGVYPVQGLTYGSGSYYLGKYPSIVINEDDVGKVFTYWIDESSNLGSTAWTRSFAEWPVNTEYFDNRKYSTTFNAYETSDLKELFGADYFGRVKDGKPAGSGRLQWSDGRAYEGAFKDGRPTAEGVFYLPNGRYYKGQYDSNAMPLSPALIYHDNGRLAYNGEVRSGIPNGMGISYSADHADIISGKFKDDRPDGVVIKNSAGEVSLETFENGRVVTVSPVERAKTFVKSADETQLHRFLTPIKNEEKVLINDKLEKSAQLKELRQARSSCHCAFNLCLTSYRDGLSYEQKKRQDERTEAFHAECRRKVTSGGELDPAKSANLQAELDKIDRKYENLMLKKQKAEADKAKLNRELDQSREARIKKLAAEQQQKIQAEIQAHKKSCVAAFESGRYPCSCGGVLPQRNNAKTCSK</sequence>
<dbReference type="GO" id="GO:0005829">
    <property type="term" value="C:cytosol"/>
    <property type="evidence" value="ECO:0007669"/>
    <property type="project" value="TreeGrafter"/>
</dbReference>
<keyword evidence="5" id="KW-1185">Reference proteome</keyword>
<keyword evidence="1" id="KW-0677">Repeat</keyword>
<accession>A0A7Y5EHV6</accession>
<feature type="signal peptide" evidence="3">
    <location>
        <begin position="1"/>
        <end position="24"/>
    </location>
</feature>
<dbReference type="PROSITE" id="PS51257">
    <property type="entry name" value="PROKAR_LIPOPROTEIN"/>
    <property type="match status" value="1"/>
</dbReference>
<evidence type="ECO:0000313" key="5">
    <source>
        <dbReference type="Proteomes" id="UP000523161"/>
    </source>
</evidence>
<name>A0A7Y5EHV6_9GAMM</name>
<protein>
    <recommendedName>
        <fullName evidence="6">MORN repeat-containing protein</fullName>
    </recommendedName>
</protein>
<reference evidence="4 5" key="1">
    <citation type="submission" date="2020-06" db="EMBL/GenBank/DDBJ databases">
        <title>Rheinheimera sp. nov., a marine bacterium isolated from coastal.</title>
        <authorList>
            <person name="Yu Q."/>
            <person name="Qi Y."/>
            <person name="Pu J."/>
        </authorList>
    </citation>
    <scope>NUCLEOTIDE SEQUENCE [LARGE SCALE GENOMIC DNA]</scope>
    <source>
        <strain evidence="4 5">YQF-2</strain>
    </source>
</reference>